<evidence type="ECO:0000313" key="2">
    <source>
        <dbReference type="Proteomes" id="UP000183407"/>
    </source>
</evidence>
<accession>A0A1H5H5P0</accession>
<reference evidence="2" key="1">
    <citation type="submission" date="2016-10" db="EMBL/GenBank/DDBJ databases">
        <authorList>
            <person name="Varghese N."/>
        </authorList>
    </citation>
    <scope>NUCLEOTIDE SEQUENCE [LARGE SCALE GENOMIC DNA]</scope>
    <source>
        <strain evidence="2">DSM 44719</strain>
    </source>
</reference>
<sequence>MHTHTPLPDFADRTRIRNHRSLLACACAGVFALVVGCANSTELSSANGRTTIKLASFAGSSFLVVTAGIEQLR</sequence>
<evidence type="ECO:0000313" key="1">
    <source>
        <dbReference type="EMBL" id="SEE23185.1"/>
    </source>
</evidence>
<gene>
    <name evidence="1" type="ORF">SAMN04490220_7078</name>
</gene>
<dbReference type="EMBL" id="FNTL01000004">
    <property type="protein sequence ID" value="SEE23185.1"/>
    <property type="molecule type" value="Genomic_DNA"/>
</dbReference>
<protein>
    <submittedName>
        <fullName evidence="1">NitT/TauT family transport system substrate-binding protein</fullName>
    </submittedName>
</protein>
<organism evidence="1 2">
    <name type="scientific">Rhodococcus jostii</name>
    <dbReference type="NCBI Taxonomy" id="132919"/>
    <lineage>
        <taxon>Bacteria</taxon>
        <taxon>Bacillati</taxon>
        <taxon>Actinomycetota</taxon>
        <taxon>Actinomycetes</taxon>
        <taxon>Mycobacteriales</taxon>
        <taxon>Nocardiaceae</taxon>
        <taxon>Rhodococcus</taxon>
    </lineage>
</organism>
<dbReference type="AlphaFoldDB" id="A0A1H5H5P0"/>
<dbReference type="Proteomes" id="UP000183407">
    <property type="component" value="Unassembled WGS sequence"/>
</dbReference>
<name>A0A1H5H5P0_RHOJO</name>
<proteinExistence type="predicted"/>